<keyword evidence="12 17" id="KW-1133">Transmembrane helix</keyword>
<keyword evidence="10" id="KW-0418">Kinase</keyword>
<evidence type="ECO:0000256" key="1">
    <source>
        <dbReference type="ARBA" id="ARBA00004429"/>
    </source>
</evidence>
<evidence type="ECO:0000256" key="14">
    <source>
        <dbReference type="ARBA" id="ARBA00023137"/>
    </source>
</evidence>
<evidence type="ECO:0000259" key="20">
    <source>
        <dbReference type="Pfam" id="PF13807"/>
    </source>
</evidence>
<evidence type="ECO:0000256" key="11">
    <source>
        <dbReference type="ARBA" id="ARBA00022840"/>
    </source>
</evidence>
<evidence type="ECO:0000259" key="19">
    <source>
        <dbReference type="Pfam" id="PF13614"/>
    </source>
</evidence>
<evidence type="ECO:0000313" key="21">
    <source>
        <dbReference type="EMBL" id="MBB3978337.1"/>
    </source>
</evidence>
<dbReference type="Pfam" id="PF13807">
    <property type="entry name" value="GNVR"/>
    <property type="match status" value="1"/>
</dbReference>
<dbReference type="InterPro" id="IPR050445">
    <property type="entry name" value="Bact_polysacc_biosynth/exp"/>
</dbReference>
<dbReference type="PANTHER" id="PTHR32309">
    <property type="entry name" value="TYROSINE-PROTEIN KINASE"/>
    <property type="match status" value="1"/>
</dbReference>
<protein>
    <recommendedName>
        <fullName evidence="4">non-specific protein-tyrosine kinase</fullName>
        <ecNumber evidence="4">2.7.10.2</ecNumber>
    </recommendedName>
</protein>
<comment type="similarity">
    <text evidence="3">Belongs to the etk/wzc family.</text>
</comment>
<evidence type="ECO:0000256" key="12">
    <source>
        <dbReference type="ARBA" id="ARBA00022989"/>
    </source>
</evidence>
<dbReference type="CDD" id="cd05387">
    <property type="entry name" value="BY-kinase"/>
    <property type="match status" value="1"/>
</dbReference>
<keyword evidence="13 17" id="KW-0472">Membrane</keyword>
<evidence type="ECO:0000256" key="8">
    <source>
        <dbReference type="ARBA" id="ARBA00022692"/>
    </source>
</evidence>
<dbReference type="Proteomes" id="UP000574761">
    <property type="component" value="Unassembled WGS sequence"/>
</dbReference>
<evidence type="ECO:0000256" key="6">
    <source>
        <dbReference type="ARBA" id="ARBA00022519"/>
    </source>
</evidence>
<evidence type="ECO:0000256" key="5">
    <source>
        <dbReference type="ARBA" id="ARBA00022475"/>
    </source>
</evidence>
<dbReference type="EC" id="2.7.10.2" evidence="4"/>
<name>A0A7W6D951_9HYPH</name>
<dbReference type="EMBL" id="JACIEE010000007">
    <property type="protein sequence ID" value="MBB3978337.1"/>
    <property type="molecule type" value="Genomic_DNA"/>
</dbReference>
<evidence type="ECO:0000256" key="9">
    <source>
        <dbReference type="ARBA" id="ARBA00022741"/>
    </source>
</evidence>
<proteinExistence type="inferred from homology"/>
<dbReference type="RefSeq" id="WP_183806603.1">
    <property type="nucleotide sequence ID" value="NZ_JACIEE010000007.1"/>
</dbReference>
<evidence type="ECO:0000256" key="4">
    <source>
        <dbReference type="ARBA" id="ARBA00011903"/>
    </source>
</evidence>
<keyword evidence="5" id="KW-1003">Cell membrane</keyword>
<evidence type="ECO:0000256" key="13">
    <source>
        <dbReference type="ARBA" id="ARBA00023136"/>
    </source>
</evidence>
<evidence type="ECO:0000256" key="16">
    <source>
        <dbReference type="SAM" id="Coils"/>
    </source>
</evidence>
<keyword evidence="16" id="KW-0175">Coiled coil</keyword>
<evidence type="ECO:0000313" key="22">
    <source>
        <dbReference type="Proteomes" id="UP000574761"/>
    </source>
</evidence>
<dbReference type="InterPro" id="IPR032807">
    <property type="entry name" value="GNVR"/>
</dbReference>
<dbReference type="InterPro" id="IPR005700">
    <property type="entry name" value="EPS_ExoP-like"/>
</dbReference>
<dbReference type="Pfam" id="PF13614">
    <property type="entry name" value="AAA_31"/>
    <property type="match status" value="1"/>
</dbReference>
<sequence length="777" mass="85221">MNQRSLPLNRPLPHTADSSDAFIDLDRLVSAALRRWKTLAVCAVVFVVGGAAYLATATPLYTSMTQVLIDDSLSRYAEEEQNAAQNSQQLDTRISSTVEILKSGKLALRVVDQADLSTNPLLVDPPQSPTAMLKGWFKSLGGMFAKQGRVSDEAAANARRQKAAAMLQQSLRVERVSRSSVVSIAFTSADPQLSALVAKTYADAFLSDQLSANFEASERASGWLQERLGDLGQRAQAAAMEVETYKRENNLISTRGALMSDQQLADLNSQLIIAQADAASASARYNQLAAIVQTGPENAVENSAVTSKEIDNSVIQELRTRYSAVSKREQDITKNFGADHPQAVALRTEKTDLAQQIFGELQQMTATYRNEFEVAQSREQSLRDSIDRVAGRNSDANEAQVKLRELEQKATALKAVYESYLNRYEEASQQRSFPIAKARVISEAGVPVSPSSPKKTMVLALSAVLGLMAGGAFAFLQEMQERGLRLESDVRTQLRQRSLGYLPLIGGGKRKKRSRFGWLKKAPDIPEEERVTVSPMPLEQMTRIVRDAPKSTFAETLRHAKLSCEMLLQRRPNKVIGIISAVPGEGKTTFATNFALLLASAGKRTLLVDADIRNPSLSRMLKTGPKAGLVEAVLGDVPWASAIKVDQQTRLAILPNVPHSGMEQFHYTNEIFASPGMGTLMENARKTFDYTIVDLAPLGPVVDAKAFAQHADGFILVLEWGKTPARLVRDLLEAEIDINAKILGVVLNKTDMEQLPAYGDSGGSEKFRKHYAKYYTE</sequence>
<organism evidence="21 22">
    <name type="scientific">Mycoplana azooxidifex</name>
    <dbReference type="NCBI Taxonomy" id="1636188"/>
    <lineage>
        <taxon>Bacteria</taxon>
        <taxon>Pseudomonadati</taxon>
        <taxon>Pseudomonadota</taxon>
        <taxon>Alphaproteobacteria</taxon>
        <taxon>Hyphomicrobiales</taxon>
        <taxon>Rhizobiaceae</taxon>
        <taxon>Mycoplana</taxon>
    </lineage>
</organism>
<comment type="subcellular location">
    <subcellularLocation>
        <location evidence="1">Cell inner membrane</location>
        <topology evidence="1">Multi-pass membrane protein</topology>
    </subcellularLocation>
</comment>
<evidence type="ECO:0000256" key="10">
    <source>
        <dbReference type="ARBA" id="ARBA00022777"/>
    </source>
</evidence>
<feature type="coiled-coil region" evidence="16">
    <location>
        <begin position="389"/>
        <end position="430"/>
    </location>
</feature>
<keyword evidence="6" id="KW-0997">Cell inner membrane</keyword>
<dbReference type="InterPro" id="IPR003856">
    <property type="entry name" value="LPS_length_determ_N"/>
</dbReference>
<keyword evidence="22" id="KW-1185">Reference proteome</keyword>
<keyword evidence="9" id="KW-0547">Nucleotide-binding</keyword>
<dbReference type="InterPro" id="IPR005702">
    <property type="entry name" value="Wzc-like_C"/>
</dbReference>
<feature type="transmembrane region" description="Helical" evidence="17">
    <location>
        <begin position="36"/>
        <end position="55"/>
    </location>
</feature>
<evidence type="ECO:0000256" key="17">
    <source>
        <dbReference type="SAM" id="Phobius"/>
    </source>
</evidence>
<dbReference type="Pfam" id="PF02706">
    <property type="entry name" value="Wzz"/>
    <property type="match status" value="1"/>
</dbReference>
<comment type="similarity">
    <text evidence="2">Belongs to the CpsD/CapB family.</text>
</comment>
<dbReference type="AlphaFoldDB" id="A0A7W6D951"/>
<dbReference type="Gene3D" id="3.40.50.300">
    <property type="entry name" value="P-loop containing nucleotide triphosphate hydrolases"/>
    <property type="match status" value="1"/>
</dbReference>
<dbReference type="GO" id="GO:0005524">
    <property type="term" value="F:ATP binding"/>
    <property type="evidence" value="ECO:0007669"/>
    <property type="project" value="UniProtKB-KW"/>
</dbReference>
<comment type="catalytic activity">
    <reaction evidence="15">
        <text>L-tyrosyl-[protein] + ATP = O-phospho-L-tyrosyl-[protein] + ADP + H(+)</text>
        <dbReference type="Rhea" id="RHEA:10596"/>
        <dbReference type="Rhea" id="RHEA-COMP:10136"/>
        <dbReference type="Rhea" id="RHEA-COMP:20101"/>
        <dbReference type="ChEBI" id="CHEBI:15378"/>
        <dbReference type="ChEBI" id="CHEBI:30616"/>
        <dbReference type="ChEBI" id="CHEBI:46858"/>
        <dbReference type="ChEBI" id="CHEBI:61978"/>
        <dbReference type="ChEBI" id="CHEBI:456216"/>
        <dbReference type="EC" id="2.7.10.2"/>
    </reaction>
</comment>
<feature type="domain" description="Tyrosine-protein kinase G-rich" evidence="20">
    <location>
        <begin position="405"/>
        <end position="479"/>
    </location>
</feature>
<reference evidence="21 22" key="1">
    <citation type="submission" date="2020-08" db="EMBL/GenBank/DDBJ databases">
        <title>Genomic Encyclopedia of Type Strains, Phase IV (KMG-IV): sequencing the most valuable type-strain genomes for metagenomic binning, comparative biology and taxonomic classification.</title>
        <authorList>
            <person name="Goeker M."/>
        </authorList>
    </citation>
    <scope>NUCLEOTIDE SEQUENCE [LARGE SCALE GENOMIC DNA]</scope>
    <source>
        <strain evidence="21 22">DSM 100211</strain>
    </source>
</reference>
<dbReference type="SUPFAM" id="SSF52540">
    <property type="entry name" value="P-loop containing nucleoside triphosphate hydrolases"/>
    <property type="match status" value="1"/>
</dbReference>
<dbReference type="InterPro" id="IPR025669">
    <property type="entry name" value="AAA_dom"/>
</dbReference>
<comment type="caution">
    <text evidence="21">The sequence shown here is derived from an EMBL/GenBank/DDBJ whole genome shotgun (WGS) entry which is preliminary data.</text>
</comment>
<dbReference type="GO" id="GO:0004715">
    <property type="term" value="F:non-membrane spanning protein tyrosine kinase activity"/>
    <property type="evidence" value="ECO:0007669"/>
    <property type="project" value="UniProtKB-EC"/>
</dbReference>
<evidence type="ECO:0000256" key="3">
    <source>
        <dbReference type="ARBA" id="ARBA00008883"/>
    </source>
</evidence>
<feature type="domain" description="Polysaccharide chain length determinant N-terminal" evidence="18">
    <location>
        <begin position="23"/>
        <end position="113"/>
    </location>
</feature>
<keyword evidence="7" id="KW-0808">Transferase</keyword>
<feature type="domain" description="AAA" evidence="19">
    <location>
        <begin position="574"/>
        <end position="718"/>
    </location>
</feature>
<dbReference type="GO" id="GO:0005886">
    <property type="term" value="C:plasma membrane"/>
    <property type="evidence" value="ECO:0007669"/>
    <property type="project" value="UniProtKB-SubCell"/>
</dbReference>
<dbReference type="NCBIfam" id="TIGR01007">
    <property type="entry name" value="eps_fam"/>
    <property type="match status" value="1"/>
</dbReference>
<evidence type="ECO:0000256" key="7">
    <source>
        <dbReference type="ARBA" id="ARBA00022679"/>
    </source>
</evidence>
<dbReference type="InterPro" id="IPR027417">
    <property type="entry name" value="P-loop_NTPase"/>
</dbReference>
<keyword evidence="14" id="KW-0829">Tyrosine-protein kinase</keyword>
<gene>
    <name evidence="21" type="ORF">GGQ64_003571</name>
</gene>
<accession>A0A7W6D951</accession>
<evidence type="ECO:0000256" key="2">
    <source>
        <dbReference type="ARBA" id="ARBA00007316"/>
    </source>
</evidence>
<keyword evidence="11" id="KW-0067">ATP-binding</keyword>
<evidence type="ECO:0000259" key="18">
    <source>
        <dbReference type="Pfam" id="PF02706"/>
    </source>
</evidence>
<keyword evidence="8 17" id="KW-0812">Transmembrane</keyword>
<dbReference type="PANTHER" id="PTHR32309:SF13">
    <property type="entry name" value="FERRIC ENTEROBACTIN TRANSPORT PROTEIN FEPE"/>
    <property type="match status" value="1"/>
</dbReference>
<evidence type="ECO:0000256" key="15">
    <source>
        <dbReference type="ARBA" id="ARBA00051245"/>
    </source>
</evidence>
<dbReference type="NCBIfam" id="TIGR01005">
    <property type="entry name" value="eps_transp_fam"/>
    <property type="match status" value="1"/>
</dbReference>